<dbReference type="RefSeq" id="WP_109763011.1">
    <property type="nucleotide sequence ID" value="NZ_QGGU01000004.1"/>
</dbReference>
<accession>A0A316FZS3</accession>
<sequence>MWQITIVLIAFGMVLLSMFCVLFPKKLVESMPYLVTSKVARYSDVAVRVMLGVSLILSANTAKYPLVFSFVGYLSIAAVLAIVILSDRKLESIVNYLGEKLPIWTVRLVCIFSALGFAFLIYGI</sequence>
<keyword evidence="1" id="KW-0472">Membrane</keyword>
<evidence type="ECO:0000256" key="1">
    <source>
        <dbReference type="SAM" id="Phobius"/>
    </source>
</evidence>
<proteinExistence type="predicted"/>
<feature type="transmembrane region" description="Helical" evidence="1">
    <location>
        <begin position="67"/>
        <end position="85"/>
    </location>
</feature>
<evidence type="ECO:0000313" key="2">
    <source>
        <dbReference type="EMBL" id="PWK53040.1"/>
    </source>
</evidence>
<keyword evidence="1" id="KW-0812">Transmembrane</keyword>
<name>A0A316FZS3_9GAMM</name>
<protein>
    <submittedName>
        <fullName evidence="2">Uncharacterized protein</fullName>
    </submittedName>
</protein>
<comment type="caution">
    <text evidence="2">The sequence shown here is derived from an EMBL/GenBank/DDBJ whole genome shotgun (WGS) entry which is preliminary data.</text>
</comment>
<dbReference type="AlphaFoldDB" id="A0A316FZS3"/>
<keyword evidence="1" id="KW-1133">Transmembrane helix</keyword>
<reference evidence="2 3" key="1">
    <citation type="submission" date="2018-05" db="EMBL/GenBank/DDBJ databases">
        <title>Genomic Encyclopedia of Type Strains, Phase IV (KMG-IV): sequencing the most valuable type-strain genomes for metagenomic binning, comparative biology and taxonomic classification.</title>
        <authorList>
            <person name="Goeker M."/>
        </authorList>
    </citation>
    <scope>NUCLEOTIDE SEQUENCE [LARGE SCALE GENOMIC DNA]</scope>
    <source>
        <strain evidence="2 3">DSM 25350</strain>
    </source>
</reference>
<gene>
    <name evidence="2" type="ORF">C8D97_104258</name>
</gene>
<organism evidence="2 3">
    <name type="scientific">Pleionea mediterranea</name>
    <dbReference type="NCBI Taxonomy" id="523701"/>
    <lineage>
        <taxon>Bacteria</taxon>
        <taxon>Pseudomonadati</taxon>
        <taxon>Pseudomonadota</taxon>
        <taxon>Gammaproteobacteria</taxon>
        <taxon>Oceanospirillales</taxon>
        <taxon>Pleioneaceae</taxon>
        <taxon>Pleionea</taxon>
    </lineage>
</organism>
<dbReference type="OrthoDB" id="7063666at2"/>
<dbReference type="EMBL" id="QGGU01000004">
    <property type="protein sequence ID" value="PWK53040.1"/>
    <property type="molecule type" value="Genomic_DNA"/>
</dbReference>
<evidence type="ECO:0000313" key="3">
    <source>
        <dbReference type="Proteomes" id="UP000245790"/>
    </source>
</evidence>
<dbReference type="Proteomes" id="UP000245790">
    <property type="component" value="Unassembled WGS sequence"/>
</dbReference>
<feature type="transmembrane region" description="Helical" evidence="1">
    <location>
        <begin position="6"/>
        <end position="24"/>
    </location>
</feature>
<keyword evidence="3" id="KW-1185">Reference proteome</keyword>
<feature type="transmembrane region" description="Helical" evidence="1">
    <location>
        <begin position="106"/>
        <end position="123"/>
    </location>
</feature>